<name>A0AAV2ARU3_9ARAC</name>
<feature type="non-terminal residue" evidence="1">
    <location>
        <position position="1"/>
    </location>
</feature>
<evidence type="ECO:0000313" key="2">
    <source>
        <dbReference type="Proteomes" id="UP001497382"/>
    </source>
</evidence>
<proteinExistence type="predicted"/>
<dbReference type="Proteomes" id="UP001497382">
    <property type="component" value="Unassembled WGS sequence"/>
</dbReference>
<dbReference type="PANTHER" id="PTHR42921:SF1">
    <property type="entry name" value="ACETOACETYL-COA SYNTHETASE"/>
    <property type="match status" value="1"/>
</dbReference>
<keyword evidence="2" id="KW-1185">Reference proteome</keyword>
<dbReference type="PANTHER" id="PTHR42921">
    <property type="entry name" value="ACETOACETYL-COA SYNTHETASE"/>
    <property type="match status" value="1"/>
</dbReference>
<feature type="non-terminal residue" evidence="1">
    <location>
        <position position="106"/>
    </location>
</feature>
<dbReference type="GO" id="GO:0030729">
    <property type="term" value="F:acetoacetate-CoA ligase activity"/>
    <property type="evidence" value="ECO:0007669"/>
    <property type="project" value="TreeGrafter"/>
</dbReference>
<protein>
    <recommendedName>
        <fullName evidence="3">Acetoacetyl-CoA synthetase</fullName>
    </recommendedName>
</protein>
<comment type="caution">
    <text evidence="1">The sequence shown here is derived from an EMBL/GenBank/DDBJ whole genome shotgun (WGS) entry which is preliminary data.</text>
</comment>
<dbReference type="SUPFAM" id="SSF56801">
    <property type="entry name" value="Acetyl-CoA synthetase-like"/>
    <property type="match status" value="1"/>
</dbReference>
<gene>
    <name evidence="1" type="ORF">LARSCL_LOCUS14439</name>
</gene>
<evidence type="ECO:0000313" key="1">
    <source>
        <dbReference type="EMBL" id="CAL1286783.1"/>
    </source>
</evidence>
<dbReference type="InterPro" id="IPR042099">
    <property type="entry name" value="ANL_N_sf"/>
</dbReference>
<organism evidence="1 2">
    <name type="scientific">Larinioides sclopetarius</name>
    <dbReference type="NCBI Taxonomy" id="280406"/>
    <lineage>
        <taxon>Eukaryota</taxon>
        <taxon>Metazoa</taxon>
        <taxon>Ecdysozoa</taxon>
        <taxon>Arthropoda</taxon>
        <taxon>Chelicerata</taxon>
        <taxon>Arachnida</taxon>
        <taxon>Araneae</taxon>
        <taxon>Araneomorphae</taxon>
        <taxon>Entelegynae</taxon>
        <taxon>Araneoidea</taxon>
        <taxon>Araneidae</taxon>
        <taxon>Larinioides</taxon>
    </lineage>
</organism>
<accession>A0AAV2ARU3</accession>
<reference evidence="1 2" key="1">
    <citation type="submission" date="2024-04" db="EMBL/GenBank/DDBJ databases">
        <authorList>
            <person name="Rising A."/>
            <person name="Reimegard J."/>
            <person name="Sonavane S."/>
            <person name="Akerstrom W."/>
            <person name="Nylinder S."/>
            <person name="Hedman E."/>
            <person name="Kallberg Y."/>
        </authorList>
    </citation>
    <scope>NUCLEOTIDE SEQUENCE [LARGE SCALE GENOMIC DNA]</scope>
</reference>
<sequence length="106" mass="11960">ASPSKIRNFDFLYKKVKKDLFVSSIYGATEVFGAFSGFDLNMPGYSSECQVPALGVDLHVFDMEGRSIVGKRGETVVKTPSPSFPVYLWKDENNEKLKDTYFSKYP</sequence>
<evidence type="ECO:0008006" key="3">
    <source>
        <dbReference type="Google" id="ProtNLM"/>
    </source>
</evidence>
<dbReference type="EMBL" id="CAXIEN010000208">
    <property type="protein sequence ID" value="CAL1286783.1"/>
    <property type="molecule type" value="Genomic_DNA"/>
</dbReference>
<dbReference type="Gene3D" id="3.40.50.12780">
    <property type="entry name" value="N-terminal domain of ligase-like"/>
    <property type="match status" value="1"/>
</dbReference>
<dbReference type="AlphaFoldDB" id="A0AAV2ARU3"/>